<dbReference type="PANTHER" id="PTHR21600:SF44">
    <property type="entry name" value="RIBOSOMAL LARGE SUBUNIT PSEUDOURIDINE SYNTHASE D"/>
    <property type="match status" value="1"/>
</dbReference>
<evidence type="ECO:0000259" key="6">
    <source>
        <dbReference type="Pfam" id="PF00849"/>
    </source>
</evidence>
<dbReference type="GO" id="GO:0000455">
    <property type="term" value="P:enzyme-directed rRNA pseudouridine synthesis"/>
    <property type="evidence" value="ECO:0007669"/>
    <property type="project" value="TreeGrafter"/>
</dbReference>
<evidence type="ECO:0000256" key="4">
    <source>
        <dbReference type="ARBA" id="ARBA00033164"/>
    </source>
</evidence>
<dbReference type="GeneID" id="85015762"/>
<evidence type="ECO:0000313" key="7">
    <source>
        <dbReference type="EMBL" id="MBB6042255.1"/>
    </source>
</evidence>
<dbReference type="GO" id="GO:0009982">
    <property type="term" value="F:pseudouridine synthase activity"/>
    <property type="evidence" value="ECO:0007669"/>
    <property type="project" value="InterPro"/>
</dbReference>
<dbReference type="PANTHER" id="PTHR21600">
    <property type="entry name" value="MITOCHONDRIAL RNA PSEUDOURIDINE SYNTHASE"/>
    <property type="match status" value="1"/>
</dbReference>
<dbReference type="InterPro" id="IPR020103">
    <property type="entry name" value="PsdUridine_synth_cat_dom_sf"/>
</dbReference>
<comment type="caution">
    <text evidence="7">The sequence shown here is derived from an EMBL/GenBank/DDBJ whole genome shotgun (WGS) entry which is preliminary data.</text>
</comment>
<organism evidence="7 8">
    <name type="scientific">Oribacterium sinus</name>
    <dbReference type="NCBI Taxonomy" id="237576"/>
    <lineage>
        <taxon>Bacteria</taxon>
        <taxon>Bacillati</taxon>
        <taxon>Bacillota</taxon>
        <taxon>Clostridia</taxon>
        <taxon>Lachnospirales</taxon>
        <taxon>Lachnospiraceae</taxon>
        <taxon>Oribacterium</taxon>
    </lineage>
</organism>
<name>A0A7W9SIX7_9FIRM</name>
<feature type="compositionally biased region" description="Basic and acidic residues" evidence="5">
    <location>
        <begin position="206"/>
        <end position="232"/>
    </location>
</feature>
<protein>
    <recommendedName>
        <fullName evidence="3">RNA pseudouridylate synthase</fullName>
    </recommendedName>
    <alternativeName>
        <fullName evidence="4">RNA-uridine isomerase</fullName>
    </alternativeName>
</protein>
<proteinExistence type="inferred from homology"/>
<dbReference type="Gene3D" id="3.30.2350.10">
    <property type="entry name" value="Pseudouridine synthase"/>
    <property type="match status" value="1"/>
</dbReference>
<dbReference type="InterPro" id="IPR050188">
    <property type="entry name" value="RluA_PseudoU_synthase"/>
</dbReference>
<accession>A0A7W9SIX7</accession>
<gene>
    <name evidence="7" type="ORF">HNQ46_002251</name>
</gene>
<feature type="region of interest" description="Disordered" evidence="5">
    <location>
        <begin position="188"/>
        <end position="232"/>
    </location>
</feature>
<dbReference type="EMBL" id="JACHHH010000013">
    <property type="protein sequence ID" value="MBB6042255.1"/>
    <property type="molecule type" value="Genomic_DNA"/>
</dbReference>
<dbReference type="RefSeq" id="WP_243155926.1">
    <property type="nucleotide sequence ID" value="NZ_JACHHH010000013.1"/>
</dbReference>
<dbReference type="SUPFAM" id="SSF55120">
    <property type="entry name" value="Pseudouridine synthase"/>
    <property type="match status" value="1"/>
</dbReference>
<evidence type="ECO:0000256" key="2">
    <source>
        <dbReference type="ARBA" id="ARBA00010876"/>
    </source>
</evidence>
<evidence type="ECO:0000256" key="5">
    <source>
        <dbReference type="SAM" id="MobiDB-lite"/>
    </source>
</evidence>
<dbReference type="Pfam" id="PF00849">
    <property type="entry name" value="PseudoU_synth_2"/>
    <property type="match status" value="1"/>
</dbReference>
<comment type="similarity">
    <text evidence="2">Belongs to the pseudouridine synthase RluA family.</text>
</comment>
<dbReference type="GO" id="GO:0140098">
    <property type="term" value="F:catalytic activity, acting on RNA"/>
    <property type="evidence" value="ECO:0007669"/>
    <property type="project" value="UniProtKB-ARBA"/>
</dbReference>
<comment type="catalytic activity">
    <reaction evidence="1">
        <text>a uridine in RNA = a pseudouridine in RNA</text>
        <dbReference type="Rhea" id="RHEA:48348"/>
        <dbReference type="Rhea" id="RHEA-COMP:12068"/>
        <dbReference type="Rhea" id="RHEA-COMP:12069"/>
        <dbReference type="ChEBI" id="CHEBI:65314"/>
        <dbReference type="ChEBI" id="CHEBI:65315"/>
    </reaction>
</comment>
<feature type="domain" description="Pseudouridine synthase RsuA/RluA-like" evidence="6">
    <location>
        <begin position="20"/>
        <end position="145"/>
    </location>
</feature>
<evidence type="ECO:0000313" key="8">
    <source>
        <dbReference type="Proteomes" id="UP000522163"/>
    </source>
</evidence>
<dbReference type="CDD" id="cd02869">
    <property type="entry name" value="PseudoU_synth_RluA_like"/>
    <property type="match status" value="1"/>
</dbReference>
<reference evidence="7 8" key="1">
    <citation type="submission" date="2020-08" db="EMBL/GenBank/DDBJ databases">
        <title>Genomic Encyclopedia of Type Strains, Phase IV (KMG-IV): sequencing the most valuable type-strain genomes for metagenomic binning, comparative biology and taxonomic classification.</title>
        <authorList>
            <person name="Goeker M."/>
        </authorList>
    </citation>
    <scope>NUCLEOTIDE SEQUENCE [LARGE SCALE GENOMIC DNA]</scope>
    <source>
        <strain evidence="7 8">DSM 17245</strain>
    </source>
</reference>
<dbReference type="GO" id="GO:0003723">
    <property type="term" value="F:RNA binding"/>
    <property type="evidence" value="ECO:0007669"/>
    <property type="project" value="InterPro"/>
</dbReference>
<sequence length="232" mass="26568">MIIEETKDYLVFYKEAGLDSEKDAPKDCLPIHRLDKVASGLLLYGKNKEAAAALSKQLTEKKIKKRYHIVVPKGEEGKALPEEGCFQDYLYKDNKKQKCFPVKSLRKGVKEAILRYKILEENGEWMLLDVELETGRFHQIRAQFAGRGFPLYGDGKYGSRQKGTVGLHCYQLSFLDLKTGEERQYEIKNPEGEPWSIFESAMEPKSSTESKRATEPKSSVDRHENSVDKPEE</sequence>
<evidence type="ECO:0000256" key="3">
    <source>
        <dbReference type="ARBA" id="ARBA00031870"/>
    </source>
</evidence>
<evidence type="ECO:0000256" key="1">
    <source>
        <dbReference type="ARBA" id="ARBA00000073"/>
    </source>
</evidence>
<dbReference type="InterPro" id="IPR006145">
    <property type="entry name" value="PsdUridine_synth_RsuA/RluA"/>
</dbReference>
<dbReference type="AlphaFoldDB" id="A0A7W9SIX7"/>
<keyword evidence="7" id="KW-0413">Isomerase</keyword>
<dbReference type="Proteomes" id="UP000522163">
    <property type="component" value="Unassembled WGS sequence"/>
</dbReference>